<dbReference type="AlphaFoldDB" id="A0AAV1DMR2"/>
<sequence>GGSRLATGSSGSKLSRYATRSPGVLVTPVGGNARDALELFPNGGTELSRTMALIPLVTGSPDSSRSRPCGIPRVSQFSLGAALAPDQLRVPQQTYYPLNGSLVNSNGQLANSLHEE</sequence>
<proteinExistence type="predicted"/>
<feature type="compositionally biased region" description="Polar residues" evidence="1">
    <location>
        <begin position="1"/>
        <end position="13"/>
    </location>
</feature>
<keyword evidence="3" id="KW-1185">Reference proteome</keyword>
<feature type="non-terminal residue" evidence="2">
    <location>
        <position position="116"/>
    </location>
</feature>
<accession>A0AAV1DMR2</accession>
<evidence type="ECO:0000313" key="3">
    <source>
        <dbReference type="Proteomes" id="UP001161247"/>
    </source>
</evidence>
<name>A0AAV1DMR2_OLDCO</name>
<protein>
    <submittedName>
        <fullName evidence="2">OLC1v1008965C1</fullName>
    </submittedName>
</protein>
<feature type="non-terminal residue" evidence="2">
    <location>
        <position position="1"/>
    </location>
</feature>
<reference evidence="2" key="1">
    <citation type="submission" date="2023-03" db="EMBL/GenBank/DDBJ databases">
        <authorList>
            <person name="Julca I."/>
        </authorList>
    </citation>
    <scope>NUCLEOTIDE SEQUENCE</scope>
</reference>
<organism evidence="2 3">
    <name type="scientific">Oldenlandia corymbosa var. corymbosa</name>
    <dbReference type="NCBI Taxonomy" id="529605"/>
    <lineage>
        <taxon>Eukaryota</taxon>
        <taxon>Viridiplantae</taxon>
        <taxon>Streptophyta</taxon>
        <taxon>Embryophyta</taxon>
        <taxon>Tracheophyta</taxon>
        <taxon>Spermatophyta</taxon>
        <taxon>Magnoliopsida</taxon>
        <taxon>eudicotyledons</taxon>
        <taxon>Gunneridae</taxon>
        <taxon>Pentapetalae</taxon>
        <taxon>asterids</taxon>
        <taxon>lamiids</taxon>
        <taxon>Gentianales</taxon>
        <taxon>Rubiaceae</taxon>
        <taxon>Rubioideae</taxon>
        <taxon>Spermacoceae</taxon>
        <taxon>Hedyotis-Oldenlandia complex</taxon>
        <taxon>Oldenlandia</taxon>
    </lineage>
</organism>
<evidence type="ECO:0000313" key="2">
    <source>
        <dbReference type="EMBL" id="CAI9109190.1"/>
    </source>
</evidence>
<evidence type="ECO:0000256" key="1">
    <source>
        <dbReference type="SAM" id="MobiDB-lite"/>
    </source>
</evidence>
<feature type="region of interest" description="Disordered" evidence="1">
    <location>
        <begin position="1"/>
        <end position="23"/>
    </location>
</feature>
<dbReference type="Proteomes" id="UP001161247">
    <property type="component" value="Chromosome 6"/>
</dbReference>
<gene>
    <name evidence="2" type="ORF">OLC1_LOCUS17135</name>
</gene>
<dbReference type="EMBL" id="OX459123">
    <property type="protein sequence ID" value="CAI9109190.1"/>
    <property type="molecule type" value="Genomic_DNA"/>
</dbReference>